<feature type="compositionally biased region" description="Acidic residues" evidence="1">
    <location>
        <begin position="45"/>
        <end position="55"/>
    </location>
</feature>
<reference evidence="2" key="1">
    <citation type="submission" date="2020-10" db="EMBL/GenBank/DDBJ databases">
        <authorList>
            <person name="Han B."/>
            <person name="Lu T."/>
            <person name="Zhao Q."/>
            <person name="Huang X."/>
            <person name="Zhao Y."/>
        </authorList>
    </citation>
    <scope>NUCLEOTIDE SEQUENCE</scope>
</reference>
<proteinExistence type="predicted"/>
<dbReference type="Proteomes" id="UP000604825">
    <property type="component" value="Unassembled WGS sequence"/>
</dbReference>
<evidence type="ECO:0000313" key="2">
    <source>
        <dbReference type="EMBL" id="CAD6261028.1"/>
    </source>
</evidence>
<feature type="region of interest" description="Disordered" evidence="1">
    <location>
        <begin position="1"/>
        <end position="146"/>
    </location>
</feature>
<keyword evidence="3" id="KW-1185">Reference proteome</keyword>
<organism evidence="2 3">
    <name type="scientific">Miscanthus lutarioriparius</name>
    <dbReference type="NCBI Taxonomy" id="422564"/>
    <lineage>
        <taxon>Eukaryota</taxon>
        <taxon>Viridiplantae</taxon>
        <taxon>Streptophyta</taxon>
        <taxon>Embryophyta</taxon>
        <taxon>Tracheophyta</taxon>
        <taxon>Spermatophyta</taxon>
        <taxon>Magnoliopsida</taxon>
        <taxon>Liliopsida</taxon>
        <taxon>Poales</taxon>
        <taxon>Poaceae</taxon>
        <taxon>PACMAD clade</taxon>
        <taxon>Panicoideae</taxon>
        <taxon>Andropogonodae</taxon>
        <taxon>Andropogoneae</taxon>
        <taxon>Saccharinae</taxon>
        <taxon>Miscanthus</taxon>
    </lineage>
</organism>
<comment type="caution">
    <text evidence="2">The sequence shown here is derived from an EMBL/GenBank/DDBJ whole genome shotgun (WGS) entry which is preliminary data.</text>
</comment>
<name>A0A811QVQ3_9POAL</name>
<feature type="compositionally biased region" description="Acidic residues" evidence="1">
    <location>
        <begin position="109"/>
        <end position="119"/>
    </location>
</feature>
<dbReference type="AlphaFoldDB" id="A0A811QVQ3"/>
<dbReference type="EMBL" id="CAJGYO010000011">
    <property type="protein sequence ID" value="CAD6261028.1"/>
    <property type="molecule type" value="Genomic_DNA"/>
</dbReference>
<protein>
    <submittedName>
        <fullName evidence="2">Uncharacterized protein</fullName>
    </submittedName>
</protein>
<evidence type="ECO:0000313" key="3">
    <source>
        <dbReference type="Proteomes" id="UP000604825"/>
    </source>
</evidence>
<accession>A0A811QVQ3</accession>
<gene>
    <name evidence="2" type="ORF">NCGR_LOCUS44450</name>
</gene>
<sequence length="146" mass="15524">MYLGQNFNDLPTLPPRAGFGGVGGSGTTSARVDRRGAASTIPVDQEADGDSEVNPDDFIVQAIPSARQGATSGKRSLEADVTANASGTVPKRPRRTCTLRSATTRDAIEEQPEEEEEDTSFFVRQMSPPDLLSTRVPTQGDEGTRG</sequence>
<evidence type="ECO:0000256" key="1">
    <source>
        <dbReference type="SAM" id="MobiDB-lite"/>
    </source>
</evidence>